<dbReference type="EMBL" id="JAYMGO010000004">
    <property type="protein sequence ID" value="KAL1275230.1"/>
    <property type="molecule type" value="Genomic_DNA"/>
</dbReference>
<name>A0ABR3NEY5_9TELE</name>
<proteinExistence type="predicted"/>
<keyword evidence="2" id="KW-1185">Reference proteome</keyword>
<reference evidence="1 2" key="1">
    <citation type="submission" date="2023-09" db="EMBL/GenBank/DDBJ databases">
        <authorList>
            <person name="Wang M."/>
        </authorList>
    </citation>
    <scope>NUCLEOTIDE SEQUENCE [LARGE SCALE GENOMIC DNA]</scope>
    <source>
        <strain evidence="1">GT-2023</strain>
        <tissue evidence="1">Liver</tissue>
    </source>
</reference>
<accession>A0ABR3NEY5</accession>
<evidence type="ECO:0000313" key="2">
    <source>
        <dbReference type="Proteomes" id="UP001558613"/>
    </source>
</evidence>
<protein>
    <submittedName>
        <fullName evidence="1">Uncharacterized protein</fullName>
    </submittedName>
</protein>
<comment type="caution">
    <text evidence="1">The sequence shown here is derived from an EMBL/GenBank/DDBJ whole genome shotgun (WGS) entry which is preliminary data.</text>
</comment>
<sequence>MKNPPETGANHRVTKLGAKERGRLVWNGSFNPRSYSGCAFGTPSTSGSAIAKTGKGCLVAGCRLEMSPSIRSRFYVGAKAFSRALR</sequence>
<organism evidence="1 2">
    <name type="scientific">Cirrhinus molitorella</name>
    <name type="common">mud carp</name>
    <dbReference type="NCBI Taxonomy" id="172907"/>
    <lineage>
        <taxon>Eukaryota</taxon>
        <taxon>Metazoa</taxon>
        <taxon>Chordata</taxon>
        <taxon>Craniata</taxon>
        <taxon>Vertebrata</taxon>
        <taxon>Euteleostomi</taxon>
        <taxon>Actinopterygii</taxon>
        <taxon>Neopterygii</taxon>
        <taxon>Teleostei</taxon>
        <taxon>Ostariophysi</taxon>
        <taxon>Cypriniformes</taxon>
        <taxon>Cyprinidae</taxon>
        <taxon>Labeoninae</taxon>
        <taxon>Labeonini</taxon>
        <taxon>Cirrhinus</taxon>
    </lineage>
</organism>
<dbReference type="Proteomes" id="UP001558613">
    <property type="component" value="Unassembled WGS sequence"/>
</dbReference>
<evidence type="ECO:0000313" key="1">
    <source>
        <dbReference type="EMBL" id="KAL1275230.1"/>
    </source>
</evidence>
<gene>
    <name evidence="1" type="ORF">QQF64_034853</name>
</gene>